<protein>
    <recommendedName>
        <fullName evidence="3">N-acetyltransferase domain-containing protein</fullName>
    </recommendedName>
</protein>
<dbReference type="SUPFAM" id="SSF55729">
    <property type="entry name" value="Acyl-CoA N-acyltransferases (Nat)"/>
    <property type="match status" value="1"/>
</dbReference>
<dbReference type="Proteomes" id="UP000177614">
    <property type="component" value="Unassembled WGS sequence"/>
</dbReference>
<accession>A0A1F4XKG0</accession>
<evidence type="ECO:0000256" key="1">
    <source>
        <dbReference type="ARBA" id="ARBA00022679"/>
    </source>
</evidence>
<dbReference type="Gene3D" id="3.40.630.30">
    <property type="match status" value="1"/>
</dbReference>
<organism evidence="4 5">
    <name type="scientific">Candidatus Abawacabacteria bacterium RBG_16_42_10</name>
    <dbReference type="NCBI Taxonomy" id="1817814"/>
    <lineage>
        <taxon>Bacteria</taxon>
        <taxon>Candidatus Abawacaibacteriota</taxon>
    </lineage>
</organism>
<dbReference type="InterPro" id="IPR016181">
    <property type="entry name" value="Acyl_CoA_acyltransferase"/>
</dbReference>
<dbReference type="InterPro" id="IPR000182">
    <property type="entry name" value="GNAT_dom"/>
</dbReference>
<dbReference type="PROSITE" id="PS51186">
    <property type="entry name" value="GNAT"/>
    <property type="match status" value="1"/>
</dbReference>
<dbReference type="Pfam" id="PF00583">
    <property type="entry name" value="Acetyltransf_1"/>
    <property type="match status" value="1"/>
</dbReference>
<name>A0A1F4XKG0_9BACT</name>
<gene>
    <name evidence="4" type="ORF">A2V81_00460</name>
</gene>
<keyword evidence="2" id="KW-0012">Acyltransferase</keyword>
<feature type="domain" description="N-acetyltransferase" evidence="3">
    <location>
        <begin position="2"/>
        <end position="163"/>
    </location>
</feature>
<dbReference type="InterPro" id="IPR050832">
    <property type="entry name" value="Bact_Acetyltransf"/>
</dbReference>
<evidence type="ECO:0000313" key="4">
    <source>
        <dbReference type="EMBL" id="OGC82201.1"/>
    </source>
</evidence>
<evidence type="ECO:0000313" key="5">
    <source>
        <dbReference type="Proteomes" id="UP000177614"/>
    </source>
</evidence>
<comment type="caution">
    <text evidence="4">The sequence shown here is derived from an EMBL/GenBank/DDBJ whole genome shotgun (WGS) entry which is preliminary data.</text>
</comment>
<keyword evidence="1" id="KW-0808">Transferase</keyword>
<reference evidence="4 5" key="1">
    <citation type="journal article" date="2016" name="Nat. Commun.">
        <title>Thousands of microbial genomes shed light on interconnected biogeochemical processes in an aquifer system.</title>
        <authorList>
            <person name="Anantharaman K."/>
            <person name="Brown C.T."/>
            <person name="Hug L.A."/>
            <person name="Sharon I."/>
            <person name="Castelle C.J."/>
            <person name="Probst A.J."/>
            <person name="Thomas B.C."/>
            <person name="Singh A."/>
            <person name="Wilkins M.J."/>
            <person name="Karaoz U."/>
            <person name="Brodie E.L."/>
            <person name="Williams K.H."/>
            <person name="Hubbard S.S."/>
            <person name="Banfield J.F."/>
        </authorList>
    </citation>
    <scope>NUCLEOTIDE SEQUENCE [LARGE SCALE GENOMIC DNA]</scope>
</reference>
<dbReference type="PANTHER" id="PTHR43877">
    <property type="entry name" value="AMINOALKYLPHOSPHONATE N-ACETYLTRANSFERASE-RELATED-RELATED"/>
    <property type="match status" value="1"/>
</dbReference>
<sequence>MIHIRLAVPEDFDQICALFNESHALHHQALPHFFQDSTYIVYEKNIFDAAFAQKSEVIFIAEEGEKLLGAVHAEIHESKNPAHQGAKVLTKRKFGFVHTLVVAAASREHGIGKELLMKVEDWFKERGIDEIEIEAWSFNERAENFYKKAGYEPLNLRLYKKLS</sequence>
<dbReference type="AlphaFoldDB" id="A0A1F4XKG0"/>
<dbReference type="EMBL" id="MEWR01000009">
    <property type="protein sequence ID" value="OGC82201.1"/>
    <property type="molecule type" value="Genomic_DNA"/>
</dbReference>
<dbReference type="PANTHER" id="PTHR43877:SF2">
    <property type="entry name" value="AMINOALKYLPHOSPHONATE N-ACETYLTRANSFERASE-RELATED"/>
    <property type="match status" value="1"/>
</dbReference>
<dbReference type="STRING" id="1817814.A2V81_00460"/>
<evidence type="ECO:0000259" key="3">
    <source>
        <dbReference type="PROSITE" id="PS51186"/>
    </source>
</evidence>
<dbReference type="CDD" id="cd04301">
    <property type="entry name" value="NAT_SF"/>
    <property type="match status" value="1"/>
</dbReference>
<dbReference type="GO" id="GO:0016747">
    <property type="term" value="F:acyltransferase activity, transferring groups other than amino-acyl groups"/>
    <property type="evidence" value="ECO:0007669"/>
    <property type="project" value="InterPro"/>
</dbReference>
<evidence type="ECO:0000256" key="2">
    <source>
        <dbReference type="ARBA" id="ARBA00023315"/>
    </source>
</evidence>
<proteinExistence type="predicted"/>